<name>A0ABT0Y7G1_9ACTN</name>
<keyword evidence="1" id="KW-0812">Transmembrane</keyword>
<keyword evidence="4" id="KW-1185">Reference proteome</keyword>
<reference evidence="3 4" key="1">
    <citation type="submission" date="2022-06" db="EMBL/GenBank/DDBJ databases">
        <title>Actinoplanes abujensis sp. nov., isolated from Nigerian arid soil.</title>
        <authorList>
            <person name="Ding P."/>
        </authorList>
    </citation>
    <scope>NUCLEOTIDE SEQUENCE [LARGE SCALE GENOMIC DNA]</scope>
    <source>
        <strain evidence="4">TRM88002</strain>
    </source>
</reference>
<gene>
    <name evidence="3" type="ORF">LXN57_30840</name>
</gene>
<accession>A0ABT0Y7G1</accession>
<evidence type="ECO:0000256" key="1">
    <source>
        <dbReference type="SAM" id="Phobius"/>
    </source>
</evidence>
<sequence length="113" mass="11657">MTIRRPVVAILAVVVTSVLVAAPARADDGLVEVGLGQKVVQLVADGDSTCALTESGEVFCWGAGYPQPYRPGRSPVMLIALGALLIAGGTTILSLSRRPSPRAPRPEDSPPPA</sequence>
<dbReference type="Pfam" id="PF13540">
    <property type="entry name" value="RCC1_2"/>
    <property type="match status" value="1"/>
</dbReference>
<evidence type="ECO:0000256" key="2">
    <source>
        <dbReference type="SAM" id="SignalP"/>
    </source>
</evidence>
<feature type="transmembrane region" description="Helical" evidence="1">
    <location>
        <begin position="76"/>
        <end position="95"/>
    </location>
</feature>
<evidence type="ECO:0000313" key="3">
    <source>
        <dbReference type="EMBL" id="MCM4081971.1"/>
    </source>
</evidence>
<keyword evidence="2" id="KW-0732">Signal</keyword>
<protein>
    <submittedName>
        <fullName evidence="3">RCC1 domain-containing protein</fullName>
    </submittedName>
</protein>
<dbReference type="Gene3D" id="2.130.10.30">
    <property type="entry name" value="Regulator of chromosome condensation 1/beta-lactamase-inhibitor protein II"/>
    <property type="match status" value="1"/>
</dbReference>
<keyword evidence="1" id="KW-0472">Membrane</keyword>
<dbReference type="Proteomes" id="UP001523216">
    <property type="component" value="Unassembled WGS sequence"/>
</dbReference>
<feature type="chain" id="PRO_5046588345" evidence="2">
    <location>
        <begin position="27"/>
        <end position="113"/>
    </location>
</feature>
<keyword evidence="1" id="KW-1133">Transmembrane helix</keyword>
<organism evidence="3 4">
    <name type="scientific">Paractinoplanes hotanensis</name>
    <dbReference type="NCBI Taxonomy" id="2906497"/>
    <lineage>
        <taxon>Bacteria</taxon>
        <taxon>Bacillati</taxon>
        <taxon>Actinomycetota</taxon>
        <taxon>Actinomycetes</taxon>
        <taxon>Micromonosporales</taxon>
        <taxon>Micromonosporaceae</taxon>
        <taxon>Paractinoplanes</taxon>
    </lineage>
</organism>
<comment type="caution">
    <text evidence="3">The sequence shown here is derived from an EMBL/GenBank/DDBJ whole genome shotgun (WGS) entry which is preliminary data.</text>
</comment>
<dbReference type="EMBL" id="JAMQOL010000044">
    <property type="protein sequence ID" value="MCM4081971.1"/>
    <property type="molecule type" value="Genomic_DNA"/>
</dbReference>
<proteinExistence type="predicted"/>
<dbReference type="SUPFAM" id="SSF50985">
    <property type="entry name" value="RCC1/BLIP-II"/>
    <property type="match status" value="1"/>
</dbReference>
<feature type="signal peptide" evidence="2">
    <location>
        <begin position="1"/>
        <end position="26"/>
    </location>
</feature>
<dbReference type="RefSeq" id="WP_251801686.1">
    <property type="nucleotide sequence ID" value="NZ_JAMQOL010000044.1"/>
</dbReference>
<evidence type="ECO:0000313" key="4">
    <source>
        <dbReference type="Proteomes" id="UP001523216"/>
    </source>
</evidence>
<dbReference type="InterPro" id="IPR009091">
    <property type="entry name" value="RCC1/BLIP-II"/>
</dbReference>